<feature type="disulfide bond" evidence="10">
    <location>
        <begin position="269"/>
        <end position="281"/>
    </location>
</feature>
<feature type="disulfide bond" evidence="10">
    <location>
        <begin position="318"/>
        <end position="330"/>
    </location>
</feature>
<keyword evidence="8" id="KW-0325">Glycoprotein</keyword>
<reference evidence="13" key="1">
    <citation type="submission" date="2021-01" db="UniProtKB">
        <authorList>
            <consortium name="EnsemblMetazoa"/>
        </authorList>
    </citation>
    <scope>IDENTIFICATION</scope>
</reference>
<feature type="disulfide bond" evidence="10">
    <location>
        <begin position="293"/>
        <end position="302"/>
    </location>
</feature>
<sequence length="1216" mass="136857">MNFGLCGCLAYITLCLHLFTIEARSVSYNLLDYSHIQVTKSVTRRINGYCVKDGEDYKCSGYVPSKKHIHESNVEHEERLQRKIKKGRHWQVVFDNTTKGIDITVAFRRPYVVNNVLLAFDETNNNLAAGYIKIIHEDGRIEKTNFAASRLICDILFDQEVESCHVRNITSALKYLYKKPIVGTSLTIHLFPPIIGDVLNQNSGVITISHFKIYGECFCSNGRKTRCVEASEDNTLQNNGQRTILLCSTDVRQLPFSYFVHKRKRRSVCECSSVGTLYGVCYPIVGLGHQCPCKHSYRGKFCNKCSDGYHGFPECKECFCHYIGSKNADCDVMTGKCRCHSKYSGLKCDKCAPGRYNFPFCFPCPCPTERTKATVCDSVTGRCHCSERFTGEKCASCAKWFQNFPVCHRPGCKCNKLGAYNGTCNNRRNCFCKPMYTGKRCDMCKAGYGDFPKCKACDCNTAGSYSNICDARTGQCHCKPSFKGKNCDQCIQAGLAFPDCEGNAKCKCHKEGTLLDRKRKGPCINELSCLCKENVEGADCSRCKSQHYGLSRSNHKGCSPCNCYKPGCFGNIATCDISTGQCYCKEFTTGKRCDKCKTGYYSLDRFNLFGCTSCNCDVGGSLSPNCDDLGNCQCKPNFQGKTCRQLKKDQSFVPDYYHHLFEMESSTNEGKPVIYQYNSIEFPNFSGKGYIAFTNSQTNTKLAIEVPKTRKYILLIHYMLRREEKASILVYFTSKDRGSSYVASIDLFKTDESFSRYSTFTVSGGRREIVLSKGSWDLELSSTSQDLLVDHVVLVPEEYYTAKKLQPAAVQPCLAGQPKETLCVDYKYIDLNNFLNVQAESGTNSKGYGPEVVENTRLFNDPDILQQLPVINDMAELSPKQIALTLEVDVVEKGSYHIVVTYFNPDDRTYRLDLHDSESGTHGSVEALPCLYRFLCRTVVLVHQGRPFTVTYDVNRTVDITFLGNIRGSLSIDYVTFIPVDSWSPDYVIPRDTCIQKDGSCLQNVQFQTPDDAVQMKPTKDNPLNPLTKAVYLTDKKPVYFTASIIKPAKYIVVYQYYQPNSPRYEISINIQGKSFRKTTHVNVPFCPSNVGCRAAFTHGMLDIGEVTVSFEVPNGKELWIDSVYFIPEESYQHHDYITPKRTELISKFKRSCLDDKGLPKRPPPDGFCSNALVTLTSEFTSQTFTCNCDKRGSVSQECNRIGGHCKCKANVIGKL</sequence>
<feature type="disulfide bond" evidence="10">
    <location>
        <begin position="584"/>
        <end position="593"/>
    </location>
</feature>
<evidence type="ECO:0000256" key="10">
    <source>
        <dbReference type="PROSITE-ProRule" id="PRU00460"/>
    </source>
</evidence>
<evidence type="ECO:0000259" key="12">
    <source>
        <dbReference type="PROSITE" id="PS50027"/>
    </source>
</evidence>
<feature type="disulfide bond" evidence="10">
    <location>
        <begin position="412"/>
        <end position="424"/>
    </location>
</feature>
<dbReference type="PRINTS" id="PR00011">
    <property type="entry name" value="EGFLAMININ"/>
</dbReference>
<dbReference type="PROSITE" id="PS01248">
    <property type="entry name" value="EGF_LAM_1"/>
    <property type="match status" value="3"/>
</dbReference>
<feature type="domain" description="Laminin EGF-like" evidence="12">
    <location>
        <begin position="561"/>
        <end position="613"/>
    </location>
</feature>
<dbReference type="Pfam" id="PF00053">
    <property type="entry name" value="EGF_laminin"/>
    <property type="match status" value="9"/>
</dbReference>
<dbReference type="PANTHER" id="PTHR10574">
    <property type="entry name" value="NETRIN/LAMININ-RELATED"/>
    <property type="match status" value="1"/>
</dbReference>
<dbReference type="AlphaFoldDB" id="A0A7M6DJZ3"/>
<dbReference type="GO" id="GO:0005201">
    <property type="term" value="F:extracellular matrix structural constituent"/>
    <property type="evidence" value="ECO:0007669"/>
    <property type="project" value="TreeGrafter"/>
</dbReference>
<proteinExistence type="predicted"/>
<evidence type="ECO:0000256" key="1">
    <source>
        <dbReference type="ARBA" id="ARBA00004302"/>
    </source>
</evidence>
<evidence type="ECO:0000256" key="6">
    <source>
        <dbReference type="ARBA" id="ARBA00022869"/>
    </source>
</evidence>
<feature type="domain" description="Laminin EGF-like" evidence="12">
    <location>
        <begin position="318"/>
        <end position="363"/>
    </location>
</feature>
<evidence type="ECO:0000256" key="11">
    <source>
        <dbReference type="SAM" id="SignalP"/>
    </source>
</evidence>
<feature type="disulfide bond" evidence="10">
    <location>
        <begin position="432"/>
        <end position="441"/>
    </location>
</feature>
<evidence type="ECO:0000256" key="8">
    <source>
        <dbReference type="ARBA" id="ARBA00023180"/>
    </source>
</evidence>
<dbReference type="OrthoDB" id="10011303at2759"/>
<dbReference type="FunFam" id="2.10.25.10:FF:000209">
    <property type="entry name" value="Laminin subunit alpha 5"/>
    <property type="match status" value="2"/>
</dbReference>
<keyword evidence="9 10" id="KW-0424">Laminin EGF-like domain</keyword>
<dbReference type="SUPFAM" id="SSF57196">
    <property type="entry name" value="EGF/Laminin"/>
    <property type="match status" value="4"/>
</dbReference>
<keyword evidence="5" id="KW-0677">Repeat</keyword>
<dbReference type="GO" id="GO:0009888">
    <property type="term" value="P:tissue development"/>
    <property type="evidence" value="ECO:0007669"/>
    <property type="project" value="TreeGrafter"/>
</dbReference>
<dbReference type="Proteomes" id="UP000594262">
    <property type="component" value="Unplaced"/>
</dbReference>
<feature type="disulfide bond" evidence="10">
    <location>
        <begin position="459"/>
        <end position="476"/>
    </location>
</feature>
<comment type="caution">
    <text evidence="10">Lacks conserved residue(s) required for the propagation of feature annotation.</text>
</comment>
<feature type="disulfide bond" evidence="10">
    <location>
        <begin position="478"/>
        <end position="487"/>
    </location>
</feature>
<evidence type="ECO:0000313" key="14">
    <source>
        <dbReference type="Proteomes" id="UP000594262"/>
    </source>
</evidence>
<comment type="subcellular location">
    <subcellularLocation>
        <location evidence="1">Secreted</location>
        <location evidence="1">Extracellular space</location>
        <location evidence="1">Extracellular matrix</location>
        <location evidence="1">Basement membrane</location>
    </subcellularLocation>
</comment>
<dbReference type="PROSITE" id="PS50027">
    <property type="entry name" value="EGF_LAM_2"/>
    <property type="match status" value="5"/>
</dbReference>
<keyword evidence="4 11" id="KW-0732">Signal</keyword>
<keyword evidence="2" id="KW-0964">Secreted</keyword>
<feature type="signal peptide" evidence="11">
    <location>
        <begin position="1"/>
        <end position="23"/>
    </location>
</feature>
<dbReference type="CDD" id="cd00055">
    <property type="entry name" value="EGF_Lam"/>
    <property type="match status" value="8"/>
</dbReference>
<feature type="domain" description="Laminin EGF-like" evidence="12">
    <location>
        <begin position="412"/>
        <end position="456"/>
    </location>
</feature>
<name>A0A7M6DJZ3_9CNID</name>
<feature type="chain" id="PRO_5029519674" description="Laminin EGF-like domain-containing protein" evidence="11">
    <location>
        <begin position="24"/>
        <end position="1216"/>
    </location>
</feature>
<dbReference type="InterPro" id="IPR050440">
    <property type="entry name" value="Laminin/Netrin_ECM"/>
</dbReference>
<keyword evidence="3" id="KW-0272">Extracellular matrix</keyword>
<keyword evidence="7 10" id="KW-1015">Disulfide bond</keyword>
<feature type="domain" description="Laminin EGF-like" evidence="12">
    <location>
        <begin position="457"/>
        <end position="510"/>
    </location>
</feature>
<dbReference type="FunFam" id="2.10.25.10:FF:000090">
    <property type="entry name" value="laminin subunit alpha"/>
    <property type="match status" value="1"/>
</dbReference>
<evidence type="ECO:0000256" key="7">
    <source>
        <dbReference type="ARBA" id="ARBA00023157"/>
    </source>
</evidence>
<feature type="domain" description="Laminin EGF-like" evidence="12">
    <location>
        <begin position="269"/>
        <end position="317"/>
    </location>
</feature>
<evidence type="ECO:0000256" key="4">
    <source>
        <dbReference type="ARBA" id="ARBA00022729"/>
    </source>
</evidence>
<dbReference type="SMART" id="SM00180">
    <property type="entry name" value="EGF_Lam"/>
    <property type="match status" value="8"/>
</dbReference>
<evidence type="ECO:0000256" key="3">
    <source>
        <dbReference type="ARBA" id="ARBA00022530"/>
    </source>
</evidence>
<dbReference type="InterPro" id="IPR002049">
    <property type="entry name" value="LE_dom"/>
</dbReference>
<evidence type="ECO:0000256" key="5">
    <source>
        <dbReference type="ARBA" id="ARBA00022737"/>
    </source>
</evidence>
<dbReference type="GO" id="GO:0005604">
    <property type="term" value="C:basement membrane"/>
    <property type="evidence" value="ECO:0007669"/>
    <property type="project" value="UniProtKB-SubCell"/>
</dbReference>
<keyword evidence="6" id="KW-0084">Basement membrane</keyword>
<evidence type="ECO:0000256" key="2">
    <source>
        <dbReference type="ARBA" id="ARBA00022525"/>
    </source>
</evidence>
<dbReference type="PANTHER" id="PTHR10574:SF406">
    <property type="entry name" value="LAMININ SUBUNIT ALPHA 5"/>
    <property type="match status" value="1"/>
</dbReference>
<dbReference type="GO" id="GO:0007411">
    <property type="term" value="P:axon guidance"/>
    <property type="evidence" value="ECO:0007669"/>
    <property type="project" value="TreeGrafter"/>
</dbReference>
<evidence type="ECO:0000313" key="13">
    <source>
        <dbReference type="EnsemblMetazoa" id="CLYHEMP013551.1"/>
    </source>
</evidence>
<feature type="disulfide bond" evidence="10">
    <location>
        <begin position="339"/>
        <end position="348"/>
    </location>
</feature>
<feature type="disulfide bond" evidence="10">
    <location>
        <begin position="320"/>
        <end position="337"/>
    </location>
</feature>
<dbReference type="GO" id="GO:0009887">
    <property type="term" value="P:animal organ morphogenesis"/>
    <property type="evidence" value="ECO:0007669"/>
    <property type="project" value="TreeGrafter"/>
</dbReference>
<evidence type="ECO:0000256" key="9">
    <source>
        <dbReference type="ARBA" id="ARBA00023292"/>
    </source>
</evidence>
<dbReference type="Gene3D" id="2.10.25.10">
    <property type="entry name" value="Laminin"/>
    <property type="match status" value="9"/>
</dbReference>
<keyword evidence="14" id="KW-1185">Reference proteome</keyword>
<feature type="disulfide bond" evidence="10">
    <location>
        <begin position="457"/>
        <end position="469"/>
    </location>
</feature>
<accession>A0A7M6DJZ3</accession>
<dbReference type="EnsemblMetazoa" id="CLYHEMT013551.1">
    <property type="protein sequence ID" value="CLYHEMP013551.1"/>
    <property type="gene ID" value="CLYHEMG013551"/>
</dbReference>
<organism evidence="13 14">
    <name type="scientific">Clytia hemisphaerica</name>
    <dbReference type="NCBI Taxonomy" id="252671"/>
    <lineage>
        <taxon>Eukaryota</taxon>
        <taxon>Metazoa</taxon>
        <taxon>Cnidaria</taxon>
        <taxon>Hydrozoa</taxon>
        <taxon>Hydroidolina</taxon>
        <taxon>Leptothecata</taxon>
        <taxon>Obeliida</taxon>
        <taxon>Clytiidae</taxon>
        <taxon>Clytia</taxon>
    </lineage>
</organism>
<protein>
    <recommendedName>
        <fullName evidence="12">Laminin EGF-like domain-containing protein</fullName>
    </recommendedName>
</protein>